<feature type="transmembrane region" description="Helical" evidence="8">
    <location>
        <begin position="239"/>
        <end position="260"/>
    </location>
</feature>
<accession>A0A9P4NJ38</accession>
<comment type="caution">
    <text evidence="9">The sequence shown here is derived from an EMBL/GenBank/DDBJ whole genome shotgun (WGS) entry which is preliminary data.</text>
</comment>
<dbReference type="InterPro" id="IPR036259">
    <property type="entry name" value="MFS_trans_sf"/>
</dbReference>
<feature type="transmembrane region" description="Helical" evidence="8">
    <location>
        <begin position="406"/>
        <end position="428"/>
    </location>
</feature>
<evidence type="ECO:0000256" key="5">
    <source>
        <dbReference type="ARBA" id="ARBA00022989"/>
    </source>
</evidence>
<dbReference type="GO" id="GO:0015343">
    <property type="term" value="F:siderophore-iron transmembrane transporter activity"/>
    <property type="evidence" value="ECO:0007669"/>
    <property type="project" value="TreeGrafter"/>
</dbReference>
<evidence type="ECO:0000256" key="6">
    <source>
        <dbReference type="ARBA" id="ARBA00023065"/>
    </source>
</evidence>
<feature type="transmembrane region" description="Helical" evidence="8">
    <location>
        <begin position="272"/>
        <end position="294"/>
    </location>
</feature>
<feature type="transmembrane region" description="Helical" evidence="8">
    <location>
        <begin position="315"/>
        <end position="335"/>
    </location>
</feature>
<evidence type="ECO:0000313" key="10">
    <source>
        <dbReference type="Proteomes" id="UP000800235"/>
    </source>
</evidence>
<dbReference type="FunFam" id="1.20.1250.20:FF:000197">
    <property type="entry name" value="Siderophore iron transporter 1"/>
    <property type="match status" value="1"/>
</dbReference>
<sequence length="591" mass="64039">MNDNSSLEDPQHEVLAGVQKVEAISTAWSKWGLIIAYISLLLMANVTALEASTSYLFTPFATSAFLAHSLVSTVTVVQGVVNSVIKPPAAKIADVFGRFEAFTLIVTLFTLGYIQQAASNNVRAFASAQIFYSAGSQGLQILQQIFVADSTDLLNRALFSTLFDVPFLWTTWAGGPVAQSILKHSTWRWGYGIWSIALPVSFLPLAASLFWNQRKAKKMGLIPESQFAGMSIIQILKSLWFDLDFFGLLLLSAAISLILIPLTLAGGAKGGWSNASIIAMIVIGVVCLCVFPFWERSSKLAPKAFFPRDLFQNRTVLAGVAIGFLYFMAFYLSVFPYFSSYLLIVQGESITATGHIVQTFSFTSTVSSIIVSFLIKYTAHYKYFVTLGACVYLLGMGLMFNYRREGVSTGTLVGCQIAVGIGGGLLNVPAQLGVQASASHQQVAAATAIFLTILEVGGACGSAISGAIWSHSIPRKLEQYLPPSINNQSALIYGNITLSSGGWPMGSPERLAINRAYQETMSTLLTVAVCVAAPIIPLSLLMKNYKLDQMDQHIKGKVIGDERRGSVVDGTPEVQPQTSKFGGLLNRFRRN</sequence>
<feature type="transmembrane region" description="Helical" evidence="8">
    <location>
        <begin position="31"/>
        <end position="49"/>
    </location>
</feature>
<comment type="similarity">
    <text evidence="2">Belongs to the major facilitator superfamily.</text>
</comment>
<feature type="transmembrane region" description="Helical" evidence="8">
    <location>
        <begin position="56"/>
        <end position="75"/>
    </location>
</feature>
<gene>
    <name evidence="9" type="ORF">EJ08DRAFT_652908</name>
</gene>
<keyword evidence="3" id="KW-0813">Transport</keyword>
<feature type="transmembrane region" description="Helical" evidence="8">
    <location>
        <begin position="355"/>
        <end position="374"/>
    </location>
</feature>
<keyword evidence="7 8" id="KW-0472">Membrane</keyword>
<keyword evidence="4 8" id="KW-0812">Transmembrane</keyword>
<feature type="transmembrane region" description="Helical" evidence="8">
    <location>
        <begin position="448"/>
        <end position="469"/>
    </location>
</feature>
<feature type="transmembrane region" description="Helical" evidence="8">
    <location>
        <begin position="192"/>
        <end position="211"/>
    </location>
</feature>
<comment type="subcellular location">
    <subcellularLocation>
        <location evidence="1">Membrane</location>
        <topology evidence="1">Multi-pass membrane protein</topology>
    </subcellularLocation>
</comment>
<evidence type="ECO:0000256" key="7">
    <source>
        <dbReference type="ARBA" id="ARBA00023136"/>
    </source>
</evidence>
<feature type="transmembrane region" description="Helical" evidence="8">
    <location>
        <begin position="381"/>
        <end position="400"/>
    </location>
</feature>
<protein>
    <submittedName>
        <fullName evidence="9">MFS general substrate transporter</fullName>
    </submittedName>
</protein>
<evidence type="ECO:0000256" key="4">
    <source>
        <dbReference type="ARBA" id="ARBA00022692"/>
    </source>
</evidence>
<dbReference type="SUPFAM" id="SSF103473">
    <property type="entry name" value="MFS general substrate transporter"/>
    <property type="match status" value="2"/>
</dbReference>
<dbReference type="PANTHER" id="PTHR23501:SF87">
    <property type="entry name" value="SIDEROPHORE IRON TRANSPORTER 2"/>
    <property type="match status" value="1"/>
</dbReference>
<dbReference type="AlphaFoldDB" id="A0A9P4NJ38"/>
<keyword evidence="10" id="KW-1185">Reference proteome</keyword>
<dbReference type="PANTHER" id="PTHR23501">
    <property type="entry name" value="MAJOR FACILITATOR SUPERFAMILY"/>
    <property type="match status" value="1"/>
</dbReference>
<proteinExistence type="inferred from homology"/>
<evidence type="ECO:0000256" key="3">
    <source>
        <dbReference type="ARBA" id="ARBA00022448"/>
    </source>
</evidence>
<dbReference type="Gene3D" id="1.20.1250.20">
    <property type="entry name" value="MFS general substrate transporter like domains"/>
    <property type="match status" value="2"/>
</dbReference>
<dbReference type="OrthoDB" id="2241241at2759"/>
<dbReference type="GO" id="GO:0005886">
    <property type="term" value="C:plasma membrane"/>
    <property type="evidence" value="ECO:0007669"/>
    <property type="project" value="TreeGrafter"/>
</dbReference>
<evidence type="ECO:0000256" key="8">
    <source>
        <dbReference type="SAM" id="Phobius"/>
    </source>
</evidence>
<name>A0A9P4NJ38_9PEZI</name>
<feature type="transmembrane region" description="Helical" evidence="8">
    <location>
        <begin position="95"/>
        <end position="114"/>
    </location>
</feature>
<keyword evidence="6" id="KW-0406">Ion transport</keyword>
<evidence type="ECO:0000256" key="1">
    <source>
        <dbReference type="ARBA" id="ARBA00004141"/>
    </source>
</evidence>
<reference evidence="9" key="1">
    <citation type="journal article" date="2020" name="Stud. Mycol.">
        <title>101 Dothideomycetes genomes: a test case for predicting lifestyles and emergence of pathogens.</title>
        <authorList>
            <person name="Haridas S."/>
            <person name="Albert R."/>
            <person name="Binder M."/>
            <person name="Bloem J."/>
            <person name="Labutti K."/>
            <person name="Salamov A."/>
            <person name="Andreopoulos B."/>
            <person name="Baker S."/>
            <person name="Barry K."/>
            <person name="Bills G."/>
            <person name="Bluhm B."/>
            <person name="Cannon C."/>
            <person name="Castanera R."/>
            <person name="Culley D."/>
            <person name="Daum C."/>
            <person name="Ezra D."/>
            <person name="Gonzalez J."/>
            <person name="Henrissat B."/>
            <person name="Kuo A."/>
            <person name="Liang C."/>
            <person name="Lipzen A."/>
            <person name="Lutzoni F."/>
            <person name="Magnuson J."/>
            <person name="Mondo S."/>
            <person name="Nolan M."/>
            <person name="Ohm R."/>
            <person name="Pangilinan J."/>
            <person name="Park H.-J."/>
            <person name="Ramirez L."/>
            <person name="Alfaro M."/>
            <person name="Sun H."/>
            <person name="Tritt A."/>
            <person name="Yoshinaga Y."/>
            <person name="Zwiers L.-H."/>
            <person name="Turgeon B."/>
            <person name="Goodwin S."/>
            <person name="Spatafora J."/>
            <person name="Crous P."/>
            <person name="Grigoriev I."/>
        </authorList>
    </citation>
    <scope>NUCLEOTIDE SEQUENCE</scope>
    <source>
        <strain evidence="9">CBS 130266</strain>
    </source>
</reference>
<organism evidence="9 10">
    <name type="scientific">Tothia fuscella</name>
    <dbReference type="NCBI Taxonomy" id="1048955"/>
    <lineage>
        <taxon>Eukaryota</taxon>
        <taxon>Fungi</taxon>
        <taxon>Dikarya</taxon>
        <taxon>Ascomycota</taxon>
        <taxon>Pezizomycotina</taxon>
        <taxon>Dothideomycetes</taxon>
        <taxon>Pleosporomycetidae</taxon>
        <taxon>Venturiales</taxon>
        <taxon>Cylindrosympodiaceae</taxon>
        <taxon>Tothia</taxon>
    </lineage>
</organism>
<feature type="transmembrane region" description="Helical" evidence="8">
    <location>
        <begin position="524"/>
        <end position="542"/>
    </location>
</feature>
<dbReference type="Proteomes" id="UP000800235">
    <property type="component" value="Unassembled WGS sequence"/>
</dbReference>
<feature type="transmembrane region" description="Helical" evidence="8">
    <location>
        <begin position="153"/>
        <end position="172"/>
    </location>
</feature>
<dbReference type="EMBL" id="MU007085">
    <property type="protein sequence ID" value="KAF2423072.1"/>
    <property type="molecule type" value="Genomic_DNA"/>
</dbReference>
<keyword evidence="5 8" id="KW-1133">Transmembrane helix</keyword>
<evidence type="ECO:0000313" key="9">
    <source>
        <dbReference type="EMBL" id="KAF2423072.1"/>
    </source>
</evidence>
<evidence type="ECO:0000256" key="2">
    <source>
        <dbReference type="ARBA" id="ARBA00008335"/>
    </source>
</evidence>